<comment type="similarity">
    <text evidence="1">Belongs to the glycosyl hydrolase 25 family.</text>
</comment>
<dbReference type="InterPro" id="IPR017853">
    <property type="entry name" value="GH"/>
</dbReference>
<keyword evidence="4" id="KW-0472">Membrane</keyword>
<sequence>MKTAKAPVKRNKRKEPKKQQSPVLFWVGLAGFVGLVLFVLYFEIFVEKKKPIWPEGYSVYGIDVSHYQRDIDWEKVRLNEVAFAFLKATEGKSLRDKNFMQNWQNAREAGIIRGAYHFYRPHVKPEKQAEHFIATVPLEPGDLPPVLDVEVKGLKSKKKLREDLQVWLALVEEAYGAKPIIYTNYKFYVDNLQGYFDDYHLWIAHYKVPKPRLERNDTVKLAFWQHTDAGAVDGIEGIVDCNVFYGSMRELRSVCIKEKL</sequence>
<dbReference type="EMBL" id="JBHUHV010000058">
    <property type="protein sequence ID" value="MFD2068964.1"/>
    <property type="molecule type" value="Genomic_DNA"/>
</dbReference>
<dbReference type="InterPro" id="IPR002053">
    <property type="entry name" value="Glyco_hydro_25"/>
</dbReference>
<evidence type="ECO:0000256" key="1">
    <source>
        <dbReference type="ARBA" id="ARBA00010646"/>
    </source>
</evidence>
<protein>
    <submittedName>
        <fullName evidence="5">Glycoside hydrolase family 25 protein</fullName>
    </submittedName>
</protein>
<keyword evidence="6" id="KW-1185">Reference proteome</keyword>
<gene>
    <name evidence="5" type="ORF">ACFSKU_18895</name>
</gene>
<feature type="transmembrane region" description="Helical" evidence="4">
    <location>
        <begin position="21"/>
        <end position="42"/>
    </location>
</feature>
<dbReference type="GO" id="GO:0016787">
    <property type="term" value="F:hydrolase activity"/>
    <property type="evidence" value="ECO:0007669"/>
    <property type="project" value="UniProtKB-KW"/>
</dbReference>
<dbReference type="Proteomes" id="UP001597369">
    <property type="component" value="Unassembled WGS sequence"/>
</dbReference>
<keyword evidence="4" id="KW-1133">Transmembrane helix</keyword>
<dbReference type="SUPFAM" id="SSF51445">
    <property type="entry name" value="(Trans)glycosidases"/>
    <property type="match status" value="1"/>
</dbReference>
<reference evidence="6" key="1">
    <citation type="journal article" date="2019" name="Int. J. Syst. Evol. Microbiol.">
        <title>The Global Catalogue of Microorganisms (GCM) 10K type strain sequencing project: providing services to taxonomists for standard genome sequencing and annotation.</title>
        <authorList>
            <consortium name="The Broad Institute Genomics Platform"/>
            <consortium name="The Broad Institute Genome Sequencing Center for Infectious Disease"/>
            <person name="Wu L."/>
            <person name="Ma J."/>
        </authorList>
    </citation>
    <scope>NUCLEOTIDE SEQUENCE [LARGE SCALE GENOMIC DNA]</scope>
    <source>
        <strain evidence="6">JCM 16545</strain>
    </source>
</reference>
<dbReference type="InterPro" id="IPR018077">
    <property type="entry name" value="Glyco_hydro_fam25_subgr"/>
</dbReference>
<organism evidence="5 6">
    <name type="scientific">Pontibacter silvestris</name>
    <dbReference type="NCBI Taxonomy" id="2305183"/>
    <lineage>
        <taxon>Bacteria</taxon>
        <taxon>Pseudomonadati</taxon>
        <taxon>Bacteroidota</taxon>
        <taxon>Cytophagia</taxon>
        <taxon>Cytophagales</taxon>
        <taxon>Hymenobacteraceae</taxon>
        <taxon>Pontibacter</taxon>
    </lineage>
</organism>
<dbReference type="Gene3D" id="3.20.20.80">
    <property type="entry name" value="Glycosidases"/>
    <property type="match status" value="1"/>
</dbReference>
<accession>A0ABW4X1V0</accession>
<dbReference type="SMART" id="SM00641">
    <property type="entry name" value="Glyco_25"/>
    <property type="match status" value="1"/>
</dbReference>
<evidence type="ECO:0000256" key="2">
    <source>
        <dbReference type="ARBA" id="ARBA00022801"/>
    </source>
</evidence>
<evidence type="ECO:0000256" key="4">
    <source>
        <dbReference type="SAM" id="Phobius"/>
    </source>
</evidence>
<keyword evidence="4" id="KW-0812">Transmembrane</keyword>
<evidence type="ECO:0000256" key="3">
    <source>
        <dbReference type="ARBA" id="ARBA00023295"/>
    </source>
</evidence>
<dbReference type="PANTHER" id="PTHR34135">
    <property type="entry name" value="LYSOZYME"/>
    <property type="match status" value="1"/>
</dbReference>
<keyword evidence="3" id="KW-0326">Glycosidase</keyword>
<keyword evidence="2 5" id="KW-0378">Hydrolase</keyword>
<dbReference type="Pfam" id="PF01183">
    <property type="entry name" value="Glyco_hydro_25"/>
    <property type="match status" value="1"/>
</dbReference>
<dbReference type="RefSeq" id="WP_229957602.1">
    <property type="nucleotide sequence ID" value="NZ_JAJJWI010000001.1"/>
</dbReference>
<name>A0ABW4X1V0_9BACT</name>
<dbReference type="CDD" id="cd06524">
    <property type="entry name" value="GH25_YegX-like"/>
    <property type="match status" value="1"/>
</dbReference>
<proteinExistence type="inferred from homology"/>
<evidence type="ECO:0000313" key="6">
    <source>
        <dbReference type="Proteomes" id="UP001597369"/>
    </source>
</evidence>
<dbReference type="PANTHER" id="PTHR34135:SF2">
    <property type="entry name" value="LYSOZYME"/>
    <property type="match status" value="1"/>
</dbReference>
<dbReference type="PROSITE" id="PS51904">
    <property type="entry name" value="GLYCOSYL_HYDROL_F25_2"/>
    <property type="match status" value="1"/>
</dbReference>
<comment type="caution">
    <text evidence="5">The sequence shown here is derived from an EMBL/GenBank/DDBJ whole genome shotgun (WGS) entry which is preliminary data.</text>
</comment>
<evidence type="ECO:0000313" key="5">
    <source>
        <dbReference type="EMBL" id="MFD2068964.1"/>
    </source>
</evidence>